<dbReference type="EMBL" id="LAIR01000002">
    <property type="protein sequence ID" value="KNX38999.1"/>
    <property type="molecule type" value="Genomic_DNA"/>
</dbReference>
<dbReference type="Proteomes" id="UP000037397">
    <property type="component" value="Unassembled WGS sequence"/>
</dbReference>
<accession>A0A0L6CMP5</accession>
<feature type="compositionally biased region" description="Basic residues" evidence="1">
    <location>
        <begin position="132"/>
        <end position="145"/>
    </location>
</feature>
<keyword evidence="3" id="KW-1185">Reference proteome</keyword>
<evidence type="ECO:0000313" key="2">
    <source>
        <dbReference type="EMBL" id="KNX38999.1"/>
    </source>
</evidence>
<proteinExistence type="predicted"/>
<evidence type="ECO:0000256" key="1">
    <source>
        <dbReference type="SAM" id="MobiDB-lite"/>
    </source>
</evidence>
<name>A0A0L6CMP5_9MICO</name>
<comment type="caution">
    <text evidence="2">The sequence shown here is derived from an EMBL/GenBank/DDBJ whole genome shotgun (WGS) entry which is preliminary data.</text>
</comment>
<reference evidence="3" key="1">
    <citation type="submission" date="2015-03" db="EMBL/GenBank/DDBJ databases">
        <title>Luteipulveratus halotolerans sp. nov., a novel actinobacterium (Dermacoccaceae) from Sarawak, Malaysia.</title>
        <authorList>
            <person name="Juboi H."/>
            <person name="Basik A."/>
            <person name="Shamsul S.S."/>
            <person name="Arnold P."/>
            <person name="Schmitt E.K."/>
            <person name="Sanglier J.-J."/>
            <person name="Yeo T."/>
        </authorList>
    </citation>
    <scope>NUCLEOTIDE SEQUENCE [LARGE SCALE GENOMIC DNA]</scope>
    <source>
        <strain evidence="3">C296001</strain>
    </source>
</reference>
<sequence>MPTAAAATISSPRSCARRATQNPATAAMTASSSHGALLSMPSRISTPRIDWLDVPSLGPSRAGSCSAPPQNANDACGSSTSALSVTVAAVTMLVIAARHCLDTMKWTMNTPGVSLIAVASPTSTPWGTRSSSRCRGRIRSSRHASTRNALTCPKRNPSDTGSR</sequence>
<evidence type="ECO:0000313" key="3">
    <source>
        <dbReference type="Proteomes" id="UP000037397"/>
    </source>
</evidence>
<gene>
    <name evidence="2" type="ORF">VV01_20690</name>
</gene>
<dbReference type="AlphaFoldDB" id="A0A0L6CMP5"/>
<feature type="region of interest" description="Disordered" evidence="1">
    <location>
        <begin position="121"/>
        <end position="163"/>
    </location>
</feature>
<protein>
    <submittedName>
        <fullName evidence="2">Uncharacterized protein</fullName>
    </submittedName>
</protein>
<organism evidence="2 3">
    <name type="scientific">Luteipulveratus halotolerans</name>
    <dbReference type="NCBI Taxonomy" id="1631356"/>
    <lineage>
        <taxon>Bacteria</taxon>
        <taxon>Bacillati</taxon>
        <taxon>Actinomycetota</taxon>
        <taxon>Actinomycetes</taxon>
        <taxon>Micrococcales</taxon>
        <taxon>Dermacoccaceae</taxon>
        <taxon>Luteipulveratus</taxon>
    </lineage>
</organism>